<dbReference type="InterPro" id="IPR027417">
    <property type="entry name" value="P-loop_NTPase"/>
</dbReference>
<accession>A0A6A6BHY4</accession>
<dbReference type="RefSeq" id="XP_033397873.1">
    <property type="nucleotide sequence ID" value="XM_033538162.1"/>
</dbReference>
<evidence type="ECO:0000256" key="2">
    <source>
        <dbReference type="ARBA" id="ARBA00022448"/>
    </source>
</evidence>
<protein>
    <submittedName>
        <fullName evidence="12">Uncharacterized protein</fullName>
    </submittedName>
</protein>
<feature type="region of interest" description="Disordered" evidence="8">
    <location>
        <begin position="444"/>
        <end position="504"/>
    </location>
</feature>
<dbReference type="GO" id="GO:0140359">
    <property type="term" value="F:ABC-type transporter activity"/>
    <property type="evidence" value="ECO:0007669"/>
    <property type="project" value="InterPro"/>
</dbReference>
<evidence type="ECO:0000256" key="4">
    <source>
        <dbReference type="ARBA" id="ARBA00022741"/>
    </source>
</evidence>
<dbReference type="CDD" id="cd03244">
    <property type="entry name" value="ABCC_MRP_domain2"/>
    <property type="match status" value="1"/>
</dbReference>
<dbReference type="GO" id="GO:0016887">
    <property type="term" value="F:ATP hydrolysis activity"/>
    <property type="evidence" value="ECO:0007669"/>
    <property type="project" value="InterPro"/>
</dbReference>
<keyword evidence="5" id="KW-0067">ATP-binding</keyword>
<keyword evidence="13" id="KW-1185">Reference proteome</keyword>
<feature type="transmembrane region" description="Helical" evidence="9">
    <location>
        <begin position="919"/>
        <end position="936"/>
    </location>
</feature>
<evidence type="ECO:0000256" key="9">
    <source>
        <dbReference type="SAM" id="Phobius"/>
    </source>
</evidence>
<feature type="transmembrane region" description="Helical" evidence="9">
    <location>
        <begin position="343"/>
        <end position="364"/>
    </location>
</feature>
<dbReference type="SUPFAM" id="SSF90123">
    <property type="entry name" value="ABC transporter transmembrane region"/>
    <property type="match status" value="2"/>
</dbReference>
<evidence type="ECO:0000256" key="6">
    <source>
        <dbReference type="ARBA" id="ARBA00022989"/>
    </source>
</evidence>
<dbReference type="InterPro" id="IPR003439">
    <property type="entry name" value="ABC_transporter-like_ATP-bd"/>
</dbReference>
<dbReference type="PROSITE" id="PS50929">
    <property type="entry name" value="ABC_TM1F"/>
    <property type="match status" value="2"/>
</dbReference>
<dbReference type="PROSITE" id="PS00211">
    <property type="entry name" value="ABC_TRANSPORTER_1"/>
    <property type="match status" value="2"/>
</dbReference>
<dbReference type="Pfam" id="PF00005">
    <property type="entry name" value="ABC_tran"/>
    <property type="match status" value="2"/>
</dbReference>
<dbReference type="Pfam" id="PF00664">
    <property type="entry name" value="ABC_membrane"/>
    <property type="match status" value="2"/>
</dbReference>
<dbReference type="CDD" id="cd18606">
    <property type="entry name" value="ABC_6TM_YOR1_D2_like"/>
    <property type="match status" value="1"/>
</dbReference>
<keyword evidence="6 9" id="KW-1133">Transmembrane helix</keyword>
<dbReference type="SMART" id="SM00382">
    <property type="entry name" value="AAA"/>
    <property type="match status" value="2"/>
</dbReference>
<comment type="subcellular location">
    <subcellularLocation>
        <location evidence="1">Membrane</location>
        <topology evidence="1">Multi-pass membrane protein</topology>
    </subcellularLocation>
</comment>
<dbReference type="CDD" id="cd03250">
    <property type="entry name" value="ABCC_MRP_domain1"/>
    <property type="match status" value="1"/>
</dbReference>
<dbReference type="InterPro" id="IPR011527">
    <property type="entry name" value="ABC1_TM_dom"/>
</dbReference>
<evidence type="ECO:0000256" key="8">
    <source>
        <dbReference type="SAM" id="MobiDB-lite"/>
    </source>
</evidence>
<feature type="transmembrane region" description="Helical" evidence="9">
    <location>
        <begin position="233"/>
        <end position="254"/>
    </location>
</feature>
<name>A0A6A6BHY4_9PEZI</name>
<feature type="transmembrane region" description="Helical" evidence="9">
    <location>
        <begin position="894"/>
        <end position="913"/>
    </location>
</feature>
<keyword evidence="3 9" id="KW-0812">Transmembrane</keyword>
<keyword evidence="2" id="KW-0813">Transport</keyword>
<evidence type="ECO:0000259" key="11">
    <source>
        <dbReference type="PROSITE" id="PS50929"/>
    </source>
</evidence>
<dbReference type="SUPFAM" id="SSF52540">
    <property type="entry name" value="P-loop containing nucleoside triphosphate hydrolases"/>
    <property type="match status" value="2"/>
</dbReference>
<dbReference type="Proteomes" id="UP000799438">
    <property type="component" value="Unassembled WGS sequence"/>
</dbReference>
<reference evidence="12" key="1">
    <citation type="journal article" date="2020" name="Stud. Mycol.">
        <title>101 Dothideomycetes genomes: a test case for predicting lifestyles and emergence of pathogens.</title>
        <authorList>
            <person name="Haridas S."/>
            <person name="Albert R."/>
            <person name="Binder M."/>
            <person name="Bloem J."/>
            <person name="Labutti K."/>
            <person name="Salamov A."/>
            <person name="Andreopoulos B."/>
            <person name="Baker S."/>
            <person name="Barry K."/>
            <person name="Bills G."/>
            <person name="Bluhm B."/>
            <person name="Cannon C."/>
            <person name="Castanera R."/>
            <person name="Culley D."/>
            <person name="Daum C."/>
            <person name="Ezra D."/>
            <person name="Gonzalez J."/>
            <person name="Henrissat B."/>
            <person name="Kuo A."/>
            <person name="Liang C."/>
            <person name="Lipzen A."/>
            <person name="Lutzoni F."/>
            <person name="Magnuson J."/>
            <person name="Mondo S."/>
            <person name="Nolan M."/>
            <person name="Ohm R."/>
            <person name="Pangilinan J."/>
            <person name="Park H.-J."/>
            <person name="Ramirez L."/>
            <person name="Alfaro M."/>
            <person name="Sun H."/>
            <person name="Tritt A."/>
            <person name="Yoshinaga Y."/>
            <person name="Zwiers L.-H."/>
            <person name="Turgeon B."/>
            <person name="Goodwin S."/>
            <person name="Spatafora J."/>
            <person name="Crous P."/>
            <person name="Grigoriev I."/>
        </authorList>
    </citation>
    <scope>NUCLEOTIDE SEQUENCE</scope>
    <source>
        <strain evidence="12">CBS 121167</strain>
    </source>
</reference>
<evidence type="ECO:0000313" key="13">
    <source>
        <dbReference type="Proteomes" id="UP000799438"/>
    </source>
</evidence>
<evidence type="ECO:0000313" key="12">
    <source>
        <dbReference type="EMBL" id="KAF2142161.1"/>
    </source>
</evidence>
<feature type="domain" description="ABC transporter" evidence="10">
    <location>
        <begin position="1093"/>
        <end position="1332"/>
    </location>
</feature>
<dbReference type="FunFam" id="1.20.1560.10:FF:000010">
    <property type="entry name" value="Multidrug resistance-associated ABC transporter"/>
    <property type="match status" value="1"/>
</dbReference>
<feature type="compositionally biased region" description="Basic and acidic residues" evidence="8">
    <location>
        <begin position="447"/>
        <end position="491"/>
    </location>
</feature>
<feature type="domain" description="ABC transmembrane type-1" evidence="11">
    <location>
        <begin position="782"/>
        <end position="1057"/>
    </location>
</feature>
<feature type="region of interest" description="Disordered" evidence="8">
    <location>
        <begin position="717"/>
        <end position="740"/>
    </location>
</feature>
<feature type="transmembrane region" description="Helical" evidence="9">
    <location>
        <begin position="777"/>
        <end position="803"/>
    </location>
</feature>
<evidence type="ECO:0000259" key="10">
    <source>
        <dbReference type="PROSITE" id="PS50893"/>
    </source>
</evidence>
<feature type="transmembrane region" description="Helical" evidence="9">
    <location>
        <begin position="106"/>
        <end position="125"/>
    </location>
</feature>
<dbReference type="GO" id="GO:0005524">
    <property type="term" value="F:ATP binding"/>
    <property type="evidence" value="ECO:0007669"/>
    <property type="project" value="UniProtKB-KW"/>
</dbReference>
<feature type="domain" description="ABC transporter" evidence="10">
    <location>
        <begin position="492"/>
        <end position="714"/>
    </location>
</feature>
<evidence type="ECO:0000256" key="5">
    <source>
        <dbReference type="ARBA" id="ARBA00022840"/>
    </source>
</evidence>
<dbReference type="CDD" id="cd18597">
    <property type="entry name" value="ABC_6TM_YOR1_D1_like"/>
    <property type="match status" value="1"/>
</dbReference>
<dbReference type="EMBL" id="ML995485">
    <property type="protein sequence ID" value="KAF2142161.1"/>
    <property type="molecule type" value="Genomic_DNA"/>
</dbReference>
<dbReference type="InterPro" id="IPR036640">
    <property type="entry name" value="ABC1_TM_sf"/>
</dbReference>
<dbReference type="FunFam" id="3.40.50.300:FF:000565">
    <property type="entry name" value="ABC bile acid transporter"/>
    <property type="match status" value="1"/>
</dbReference>
<dbReference type="InterPro" id="IPR017871">
    <property type="entry name" value="ABC_transporter-like_CS"/>
</dbReference>
<dbReference type="OrthoDB" id="6500128at2759"/>
<feature type="compositionally biased region" description="Gly residues" evidence="8">
    <location>
        <begin position="198"/>
        <end position="208"/>
    </location>
</feature>
<dbReference type="Gene3D" id="3.40.50.300">
    <property type="entry name" value="P-loop containing nucleotide triphosphate hydrolases"/>
    <property type="match status" value="2"/>
</dbReference>
<dbReference type="PROSITE" id="PS50893">
    <property type="entry name" value="ABC_TRANSPORTER_2"/>
    <property type="match status" value="2"/>
</dbReference>
<proteinExistence type="predicted"/>
<gene>
    <name evidence="12" type="ORF">K452DRAFT_249994</name>
</gene>
<feature type="transmembrane region" description="Helical" evidence="9">
    <location>
        <begin position="260"/>
        <end position="278"/>
    </location>
</feature>
<keyword evidence="4" id="KW-0547">Nucleotide-binding</keyword>
<organism evidence="12 13">
    <name type="scientific">Aplosporella prunicola CBS 121167</name>
    <dbReference type="NCBI Taxonomy" id="1176127"/>
    <lineage>
        <taxon>Eukaryota</taxon>
        <taxon>Fungi</taxon>
        <taxon>Dikarya</taxon>
        <taxon>Ascomycota</taxon>
        <taxon>Pezizomycotina</taxon>
        <taxon>Dothideomycetes</taxon>
        <taxon>Dothideomycetes incertae sedis</taxon>
        <taxon>Botryosphaeriales</taxon>
        <taxon>Aplosporellaceae</taxon>
        <taxon>Aplosporella</taxon>
    </lineage>
</organism>
<dbReference type="InterPro" id="IPR003593">
    <property type="entry name" value="AAA+_ATPase"/>
</dbReference>
<dbReference type="FunFam" id="3.40.50.300:FF:002040">
    <property type="entry name" value="ABC multidrug transporter (Eurofung)"/>
    <property type="match status" value="1"/>
</dbReference>
<dbReference type="PANTHER" id="PTHR24223">
    <property type="entry name" value="ATP-BINDING CASSETTE SUB-FAMILY C"/>
    <property type="match status" value="1"/>
</dbReference>
<dbReference type="GO" id="GO:0016020">
    <property type="term" value="C:membrane"/>
    <property type="evidence" value="ECO:0007669"/>
    <property type="project" value="UniProtKB-SubCell"/>
</dbReference>
<evidence type="ECO:0000256" key="1">
    <source>
        <dbReference type="ARBA" id="ARBA00004141"/>
    </source>
</evidence>
<feature type="compositionally biased region" description="Acidic residues" evidence="8">
    <location>
        <begin position="721"/>
        <end position="733"/>
    </location>
</feature>
<feature type="transmembrane region" description="Helical" evidence="9">
    <location>
        <begin position="815"/>
        <end position="841"/>
    </location>
</feature>
<dbReference type="PANTHER" id="PTHR24223:SF464">
    <property type="entry name" value="ABC-TYPE TRANSPORTER CICA"/>
    <property type="match status" value="1"/>
</dbReference>
<feature type="transmembrane region" description="Helical" evidence="9">
    <location>
        <begin position="1006"/>
        <end position="1024"/>
    </location>
</feature>
<keyword evidence="7 9" id="KW-0472">Membrane</keyword>
<feature type="transmembrane region" description="Helical" evidence="9">
    <location>
        <begin position="384"/>
        <end position="402"/>
    </location>
</feature>
<feature type="region of interest" description="Disordered" evidence="8">
    <location>
        <begin position="189"/>
        <end position="208"/>
    </location>
</feature>
<sequence length="1350" mass="149686">MAPLMAVGYQRPLELKDLWTVNPDRSAEVLSSKLKAAFDKRVARGDPRPLVGAMYETFKLEFIVGGICQLLASLIQVLAPFTLRYLINFATEAYLAQKLGRAEPHIGKGLGLVFGITGMQILQSLCTNHFLYRGMMVGGQSRAVMISLIFDKALKLSGRAKAGGKVEAPPPDIKPGSAQEKKWYKKMLKRKAKENKGGPKGPKGVAGDGQGWGNGRIVNLMSVDTYRIDQASAMFHMIWCSPVSILVTLALLLVNLTYSALAGFGLLVITFPLLGRAIKSLFRRRFAINKITDQRVSLTQEILQAVRFVKYFGWETSFLERIGAIRNKEIRAIQKVLAIRNGINAIGMSMPVFASMLAFITYSLSKHNLDPGPIFSSLALFNSLRMPLNLLPLVLGQVIDAYSSVKRIQEFLLLEEANEDVKWEHGMKEAIVLSHADYTWERATTQEAEKDKSNKQLKQEKKEEKKAHKAEKKAAKEAAKRPSNEAERNDETNPNDSATTLAEKPPFQLRSMDLTIGRNELVAVIGTVGSGKTSLLAALAGDMRRTNGEVKLGASRAFCPQYAWIQNATVKDNIVFGKEFNQEWYDKVVDACALRADLDMLPNGDLTEIGERGITVSGGQKQRINIARAIYFNAEIVLMDDPLSAVDAHVGRHIMDNAICGLLRDKCRVLATHQLHVLNRCDRIILMDDGRIESIGTFEDLMNHNETFMKLMASTAVEEKKEEEDEVNDDEIEEEKKDLEKKVPKKPGAALMQAEERAVKSVSLKVYGAYVRASGSFLIAPLVIGLLILSQGANIATSLWLSWWTSDKFHYSTGTYIGVYAGLGATQALLMFIFSVVLSVFGTKASKVMLHHAITRVLRAPMSFFDTTPLGRITNRFSKDIDTMDNNLTDSMRMFFLTMAMILSVFALIIAYFHYFAIALGPLFVLFVFAASYYRASAREIKRHEAVLRSVVFSRFGEAVAGTPSIRAYGLEDRFSASIREAIDDMDSAYYLTFSNQRWLSTRLDAIGNMLVFVTGILVVTSRFNVSPSIAGLVLSYILSIVQMIQFSVRQLAEVENNMNSTERIHYYGTELEQEPPLHLTPVRPSWPERGEIVFDAVQMRYRAGLPLVLQGLSMHVRGGERIGVVGRTGAGKSSIMSALFRLVELSSGSISIDGVDISTVGLKDLRSRLAIIPQDPTLFRGTVRSNLDPFGEHADQALWDALRQADLVAADADTADKSLRVRLDGPVEEEGLNFSLGQRQLMALARALVRGARIIVCDEATSSVDVETDEKIQKTIRNGFADCTLLCIAHRLRTIIGYDRICVMDRGGIAELDSPLRLFDLEGSVFRGMCERSGIRREDVLAAAEGGRV</sequence>
<evidence type="ECO:0000256" key="7">
    <source>
        <dbReference type="ARBA" id="ARBA00023136"/>
    </source>
</evidence>
<dbReference type="GeneID" id="54295658"/>
<feature type="domain" description="ABC transmembrane type-1" evidence="11">
    <location>
        <begin position="63"/>
        <end position="400"/>
    </location>
</feature>
<dbReference type="InterPro" id="IPR050173">
    <property type="entry name" value="ABC_transporter_C-like"/>
</dbReference>
<feature type="transmembrane region" description="Helical" evidence="9">
    <location>
        <begin position="62"/>
        <end position="86"/>
    </location>
</feature>
<dbReference type="Gene3D" id="1.20.1560.10">
    <property type="entry name" value="ABC transporter type 1, transmembrane domain"/>
    <property type="match status" value="2"/>
</dbReference>
<evidence type="ECO:0000256" key="3">
    <source>
        <dbReference type="ARBA" id="ARBA00022692"/>
    </source>
</evidence>